<evidence type="ECO:0000313" key="3">
    <source>
        <dbReference type="Proteomes" id="UP001564408"/>
    </source>
</evidence>
<dbReference type="PROSITE" id="PS51318">
    <property type="entry name" value="TAT"/>
    <property type="match status" value="1"/>
</dbReference>
<comment type="caution">
    <text evidence="2">The sequence shown here is derived from an EMBL/GenBank/DDBJ whole genome shotgun (WGS) entry which is preliminary data.</text>
</comment>
<dbReference type="EMBL" id="JBDKXB010000025">
    <property type="protein sequence ID" value="MEY6433639.1"/>
    <property type="molecule type" value="Genomic_DNA"/>
</dbReference>
<accession>A0ABV4BI31</accession>
<organism evidence="2 3">
    <name type="scientific">Thioalkalicoccus limnaeus</name>
    <dbReference type="NCBI Taxonomy" id="120681"/>
    <lineage>
        <taxon>Bacteria</taxon>
        <taxon>Pseudomonadati</taxon>
        <taxon>Pseudomonadota</taxon>
        <taxon>Gammaproteobacteria</taxon>
        <taxon>Chromatiales</taxon>
        <taxon>Chromatiaceae</taxon>
        <taxon>Thioalkalicoccus</taxon>
    </lineage>
</organism>
<name>A0ABV4BI31_9GAMM</name>
<evidence type="ECO:0000313" key="2">
    <source>
        <dbReference type="EMBL" id="MEY6433639.1"/>
    </source>
</evidence>
<dbReference type="Pfam" id="PF05787">
    <property type="entry name" value="PhoX"/>
    <property type="match status" value="1"/>
</dbReference>
<dbReference type="SUPFAM" id="SSF63829">
    <property type="entry name" value="Calcium-dependent phosphotriesterase"/>
    <property type="match status" value="1"/>
</dbReference>
<dbReference type="Proteomes" id="UP001564408">
    <property type="component" value="Unassembled WGS sequence"/>
</dbReference>
<proteinExistence type="predicted"/>
<evidence type="ECO:0000256" key="1">
    <source>
        <dbReference type="SAM" id="MobiDB-lite"/>
    </source>
</evidence>
<protein>
    <submittedName>
        <fullName evidence="2">PhoX family phosphatase</fullName>
    </submittedName>
</protein>
<sequence length="642" mass="69558">MSQHFDSDAKICNRSGNPTIDQVIAQGISRRRVIQGGVGAAALAMLGPSAAALMTGAAAPAVARDWGLIGFAGIPVSDADEIRVPAGYSFKVIQRWGDPVSAEGPAFAADASQTWAEQARQMGMHHDGMHFFPLPHGANRSDHGLLVVNHEYIDQQLLHPDGTGTWTPDKVRKDLAAHGVSVTELRRVGQDWVVQASPFARRLTGDTPMRMSGPATGAEALRTAADPDGLTVLGTLNNCAHGVTPWGTYLACEENFQTYFVNTSDAVPPLQERYGILTQSFYRWEEHDERFDAAAHPNEPNRFGWVVEFDPYDPESVPVKRTALGRFRHESATASLAPDNRCAFYMGDDARFEYIYKFVTNQPYDPDSRDANRDLLDDGVLYVARFEPDGSGRWIALAHGQNGLTAENGFADQAAVLINARGAGDLVGATKMDRPEWTAVHPVTKDVYVTLTNNTRRGGEGQPGADAANPRNDNAFGHILRWREAGNDPTATAFAWEVFLLCGDPANPDVNRRGTIDGDHFAAPDGLWFDGRGLLWIQTDISAGSLLRDHHRPFGNNAMLAADPNTGAVRRFLTGPRGCEITGVIMTPDQRTLFINVQHPGEGGTSPANPTELSAWPDGPEGGRPRSATVVIWKADGGLIGT</sequence>
<dbReference type="InterPro" id="IPR008557">
    <property type="entry name" value="PhoX"/>
</dbReference>
<gene>
    <name evidence="2" type="ORF">ABC977_14635</name>
</gene>
<feature type="region of interest" description="Disordered" evidence="1">
    <location>
        <begin position="600"/>
        <end position="626"/>
    </location>
</feature>
<dbReference type="PANTHER" id="PTHR35399:SF2">
    <property type="entry name" value="DUF839 DOMAIN-CONTAINING PROTEIN"/>
    <property type="match status" value="1"/>
</dbReference>
<dbReference type="InterPro" id="IPR006311">
    <property type="entry name" value="TAT_signal"/>
</dbReference>
<dbReference type="RefSeq" id="WP_369668026.1">
    <property type="nucleotide sequence ID" value="NZ_JBDKXB010000025.1"/>
</dbReference>
<keyword evidence="3" id="KW-1185">Reference proteome</keyword>
<dbReference type="PANTHER" id="PTHR35399">
    <property type="entry name" value="SLR8030 PROTEIN"/>
    <property type="match status" value="1"/>
</dbReference>
<reference evidence="2 3" key="1">
    <citation type="submission" date="2024-05" db="EMBL/GenBank/DDBJ databases">
        <title>Genome Sequence and Characterization of the New Strain Purple Sulfur Bacterium of Genus Thioalkalicoccus.</title>
        <authorList>
            <person name="Bryantseva I.A."/>
            <person name="Kyndt J.A."/>
            <person name="Imhoff J.F."/>
        </authorList>
    </citation>
    <scope>NUCLEOTIDE SEQUENCE [LARGE SCALE GENOMIC DNA]</scope>
    <source>
        <strain evidence="2 3">Um2</strain>
    </source>
</reference>